<proteinExistence type="predicted"/>
<accession>A0A2X0SE31</accession>
<protein>
    <submittedName>
        <fullName evidence="1">Uncharacterized protein</fullName>
    </submittedName>
</protein>
<organism evidence="1">
    <name type="scientific">Candidatus Nitrotoga fabula</name>
    <dbReference type="NCBI Taxonomy" id="2182327"/>
    <lineage>
        <taxon>Bacteria</taxon>
        <taxon>Pseudomonadati</taxon>
        <taxon>Pseudomonadota</taxon>
        <taxon>Betaproteobacteria</taxon>
        <taxon>Nitrosomonadales</taxon>
        <taxon>Gallionellaceae</taxon>
        <taxon>Candidatus Nitrotoga</taxon>
    </lineage>
</organism>
<dbReference type="AlphaFoldDB" id="A0A2X0SE31"/>
<gene>
    <name evidence="1" type="ORF">NITFAB_1241</name>
</gene>
<evidence type="ECO:0000313" key="1">
    <source>
        <dbReference type="EMBL" id="SPS05651.1"/>
    </source>
</evidence>
<reference evidence="1" key="1">
    <citation type="submission" date="2018-05" db="EMBL/GenBank/DDBJ databases">
        <authorList>
            <person name="Lanie J.A."/>
            <person name="Ng W.-L."/>
            <person name="Kazmierczak K.M."/>
            <person name="Andrzejewski T.M."/>
            <person name="Davidsen T.M."/>
            <person name="Wayne K.J."/>
            <person name="Tettelin H."/>
            <person name="Glass J.I."/>
            <person name="Rusch D."/>
            <person name="Podicherti R."/>
            <person name="Tsui H.-C.T."/>
            <person name="Winkler M.E."/>
        </authorList>
    </citation>
    <scope>NUCLEOTIDE SEQUENCE</scope>
    <source>
        <strain evidence="1">KNB</strain>
    </source>
</reference>
<dbReference type="EMBL" id="LS423452">
    <property type="protein sequence ID" value="SPS05651.1"/>
    <property type="molecule type" value="Genomic_DNA"/>
</dbReference>
<sequence length="105" mass="11962">MLNISSKFTAERVVLLPHKIETTGTDTFFQVLLTQFNHLEDKREMNEGQEYGIKLVKAGGEATEPLEPSEHRRWPSFCLWYMARSYSQGGSQGTTGIYRGSSDSW</sequence>
<name>A0A2X0SE31_9PROT</name>